<dbReference type="AlphaFoldDB" id="A0A8J5WGU7"/>
<proteinExistence type="predicted"/>
<evidence type="ECO:0000256" key="1">
    <source>
        <dbReference type="SAM" id="MobiDB-lite"/>
    </source>
</evidence>
<feature type="region of interest" description="Disordered" evidence="1">
    <location>
        <begin position="105"/>
        <end position="138"/>
    </location>
</feature>
<dbReference type="InterPro" id="IPR001841">
    <property type="entry name" value="Znf_RING"/>
</dbReference>
<dbReference type="Proteomes" id="UP000729402">
    <property type="component" value="Unassembled WGS sequence"/>
</dbReference>
<evidence type="ECO:0000313" key="4">
    <source>
        <dbReference type="Proteomes" id="UP000729402"/>
    </source>
</evidence>
<keyword evidence="4" id="KW-1185">Reference proteome</keyword>
<evidence type="ECO:0000313" key="3">
    <source>
        <dbReference type="EMBL" id="KAG8089074.1"/>
    </source>
</evidence>
<feature type="region of interest" description="Disordered" evidence="1">
    <location>
        <begin position="236"/>
        <end position="302"/>
    </location>
</feature>
<dbReference type="EMBL" id="JAAALK010000081">
    <property type="protein sequence ID" value="KAG8089074.1"/>
    <property type="molecule type" value="Genomic_DNA"/>
</dbReference>
<comment type="caution">
    <text evidence="3">The sequence shown here is derived from an EMBL/GenBank/DDBJ whole genome shotgun (WGS) entry which is preliminary data.</text>
</comment>
<protein>
    <recommendedName>
        <fullName evidence="2">RING-type domain-containing protein</fullName>
    </recommendedName>
</protein>
<reference evidence="3" key="2">
    <citation type="submission" date="2021-02" db="EMBL/GenBank/DDBJ databases">
        <authorList>
            <person name="Kimball J.A."/>
            <person name="Haas M.W."/>
            <person name="Macchietto M."/>
            <person name="Kono T."/>
            <person name="Duquette J."/>
            <person name="Shao M."/>
        </authorList>
    </citation>
    <scope>NUCLEOTIDE SEQUENCE</scope>
    <source>
        <tissue evidence="3">Fresh leaf tissue</tissue>
    </source>
</reference>
<feature type="domain" description="RING-type" evidence="2">
    <location>
        <begin position="328"/>
        <end position="363"/>
    </location>
</feature>
<accession>A0A8J5WGU7</accession>
<dbReference type="Pfam" id="PF13639">
    <property type="entry name" value="zf-RING_2"/>
    <property type="match status" value="1"/>
</dbReference>
<reference evidence="3" key="1">
    <citation type="journal article" date="2021" name="bioRxiv">
        <title>Whole Genome Assembly and Annotation of Northern Wild Rice, Zizania palustris L., Supports a Whole Genome Duplication in the Zizania Genus.</title>
        <authorList>
            <person name="Haas M."/>
            <person name="Kono T."/>
            <person name="Macchietto M."/>
            <person name="Millas R."/>
            <person name="McGilp L."/>
            <person name="Shao M."/>
            <person name="Duquette J."/>
            <person name="Hirsch C.N."/>
            <person name="Kimball J."/>
        </authorList>
    </citation>
    <scope>NUCLEOTIDE SEQUENCE</scope>
    <source>
        <tissue evidence="3">Fresh leaf tissue</tissue>
    </source>
</reference>
<gene>
    <name evidence="3" type="ORF">GUJ93_ZPchr0011g28012</name>
</gene>
<name>A0A8J5WGU7_ZIZPA</name>
<evidence type="ECO:0000259" key="2">
    <source>
        <dbReference type="Pfam" id="PF13639"/>
    </source>
</evidence>
<organism evidence="3 4">
    <name type="scientific">Zizania palustris</name>
    <name type="common">Northern wild rice</name>
    <dbReference type="NCBI Taxonomy" id="103762"/>
    <lineage>
        <taxon>Eukaryota</taxon>
        <taxon>Viridiplantae</taxon>
        <taxon>Streptophyta</taxon>
        <taxon>Embryophyta</taxon>
        <taxon>Tracheophyta</taxon>
        <taxon>Spermatophyta</taxon>
        <taxon>Magnoliopsida</taxon>
        <taxon>Liliopsida</taxon>
        <taxon>Poales</taxon>
        <taxon>Poaceae</taxon>
        <taxon>BOP clade</taxon>
        <taxon>Oryzoideae</taxon>
        <taxon>Oryzeae</taxon>
        <taxon>Zizaniinae</taxon>
        <taxon>Zizania</taxon>
    </lineage>
</organism>
<sequence length="363" mass="38906">MFDVDDDSRRRRDADLARLSSMLEMLRAYQPLGGDSVADEVDDCADQVRTEDDDHAAAVDAIVVSSSWDELSCLPSQEEFTRAYTAVTAYGGAVFDAGATSSGMHHGDEITASAEDSGGDGEAHEQIVQPSSSSLLPSGEEVFVPRVGTTYDGVGGASSGPYYYVPDLLSAEQLDAVWFSYDVGANSSSFYNHRDELSPDAGSESLEQRIVHAQVQQGGAERTPEPLEMATLLLQGNNNSKSTNSRRKDGSIRSCYSSTQRRGGANTESRGDLPDLATSVGAPENHEHGDGTSAGSGGDLPDLAASVGALEIHEHGDRAEVASNEDATCVICLEDYKEGEYTSTMPCSFRHRFHEACLHTWFK</sequence>